<organism evidence="1 2">
    <name type="scientific">Micromonospora eburnea</name>
    <dbReference type="NCBI Taxonomy" id="227316"/>
    <lineage>
        <taxon>Bacteria</taxon>
        <taxon>Bacillati</taxon>
        <taxon>Actinomycetota</taxon>
        <taxon>Actinomycetes</taxon>
        <taxon>Micromonosporales</taxon>
        <taxon>Micromonosporaceae</taxon>
        <taxon>Micromonospora</taxon>
    </lineage>
</organism>
<evidence type="ECO:0000313" key="2">
    <source>
        <dbReference type="Proteomes" id="UP000199696"/>
    </source>
</evidence>
<dbReference type="AlphaFoldDB" id="A0A1C6UJQ1"/>
<sequence length="69" mass="7182">MTAGYDHGLPYLRPGLALANGRGVHDAATAELAVALTLAARRRLPDFVRAEARAAGSRAGRPGWLTPGC</sequence>
<reference evidence="2" key="1">
    <citation type="submission" date="2016-06" db="EMBL/GenBank/DDBJ databases">
        <authorList>
            <person name="Varghese N."/>
            <person name="Submissions Spin"/>
        </authorList>
    </citation>
    <scope>NUCLEOTIDE SEQUENCE [LARGE SCALE GENOMIC DNA]</scope>
    <source>
        <strain evidence="2">DSM 44814</strain>
    </source>
</reference>
<protein>
    <submittedName>
        <fullName evidence="1">Uncharacterized protein</fullName>
    </submittedName>
</protein>
<evidence type="ECO:0000313" key="1">
    <source>
        <dbReference type="EMBL" id="SCL54296.1"/>
    </source>
</evidence>
<name>A0A1C6UJQ1_9ACTN</name>
<dbReference type="Proteomes" id="UP000199696">
    <property type="component" value="Unassembled WGS sequence"/>
</dbReference>
<keyword evidence="2" id="KW-1185">Reference proteome</keyword>
<dbReference type="EMBL" id="FMHY01000002">
    <property type="protein sequence ID" value="SCL54296.1"/>
    <property type="molecule type" value="Genomic_DNA"/>
</dbReference>
<accession>A0A1C6UJQ1</accession>
<gene>
    <name evidence="1" type="ORF">GA0070604_2966</name>
</gene>
<proteinExistence type="predicted"/>
<dbReference type="STRING" id="227316.GA0070604_2966"/>
<dbReference type="Gene3D" id="3.40.50.720">
    <property type="entry name" value="NAD(P)-binding Rossmann-like Domain"/>
    <property type="match status" value="2"/>
</dbReference>